<keyword evidence="2" id="KW-0732">Signal</keyword>
<comment type="caution">
    <text evidence="3">The sequence shown here is derived from an EMBL/GenBank/DDBJ whole genome shotgun (WGS) entry which is preliminary data.</text>
</comment>
<feature type="region of interest" description="Disordered" evidence="1">
    <location>
        <begin position="86"/>
        <end position="105"/>
    </location>
</feature>
<feature type="compositionally biased region" description="Low complexity" evidence="1">
    <location>
        <begin position="94"/>
        <end position="105"/>
    </location>
</feature>
<dbReference type="Pfam" id="PF11259">
    <property type="entry name" value="DUF3060"/>
    <property type="match status" value="1"/>
</dbReference>
<reference evidence="3 4" key="1">
    <citation type="submission" date="2020-11" db="EMBL/GenBank/DDBJ databases">
        <title>genome sequence of strain KACC 18849.</title>
        <authorList>
            <person name="Gao J."/>
            <person name="Zhang X."/>
        </authorList>
    </citation>
    <scope>NUCLEOTIDE SEQUENCE [LARGE SCALE GENOMIC DNA]</scope>
    <source>
        <strain evidence="3 4">KACC 18849</strain>
    </source>
</reference>
<evidence type="ECO:0000313" key="4">
    <source>
        <dbReference type="Proteomes" id="UP000639859"/>
    </source>
</evidence>
<feature type="chain" id="PRO_5046030440" evidence="2">
    <location>
        <begin position="20"/>
        <end position="105"/>
    </location>
</feature>
<sequence>MSIVPFLSSLALLAASSQAVGPVATDGKAIAIAGTEHTETLACDGRAATIEGVDNVVTLTGVCRSVAISGSGNTVTVAIAQGGSCRSPARTRRSAGAPPARSAAR</sequence>
<gene>
    <name evidence="3" type="ORF">I4Q42_19805</name>
</gene>
<feature type="signal peptide" evidence="2">
    <location>
        <begin position="1"/>
        <end position="19"/>
    </location>
</feature>
<accession>A0ABS0T4A0</accession>
<organism evidence="3 4">
    <name type="scientific">Caulobacter hibisci</name>
    <dbReference type="NCBI Taxonomy" id="2035993"/>
    <lineage>
        <taxon>Bacteria</taxon>
        <taxon>Pseudomonadati</taxon>
        <taxon>Pseudomonadota</taxon>
        <taxon>Alphaproteobacteria</taxon>
        <taxon>Caulobacterales</taxon>
        <taxon>Caulobacteraceae</taxon>
        <taxon>Caulobacter</taxon>
    </lineage>
</organism>
<keyword evidence="4" id="KW-1185">Reference proteome</keyword>
<evidence type="ECO:0000256" key="1">
    <source>
        <dbReference type="SAM" id="MobiDB-lite"/>
    </source>
</evidence>
<dbReference type="RefSeq" id="WP_198577818.1">
    <property type="nucleotide sequence ID" value="NZ_JADWOX010000016.1"/>
</dbReference>
<proteinExistence type="predicted"/>
<dbReference type="Proteomes" id="UP000639859">
    <property type="component" value="Unassembled WGS sequence"/>
</dbReference>
<name>A0ABS0T4A0_9CAUL</name>
<dbReference type="InterPro" id="IPR021417">
    <property type="entry name" value="DUF3060"/>
</dbReference>
<evidence type="ECO:0000313" key="3">
    <source>
        <dbReference type="EMBL" id="MBI1685920.1"/>
    </source>
</evidence>
<protein>
    <submittedName>
        <fullName evidence="3">DUF3060 domain-containing protein</fullName>
    </submittedName>
</protein>
<dbReference type="EMBL" id="JADWOX010000016">
    <property type="protein sequence ID" value="MBI1685920.1"/>
    <property type="molecule type" value="Genomic_DNA"/>
</dbReference>
<evidence type="ECO:0000256" key="2">
    <source>
        <dbReference type="SAM" id="SignalP"/>
    </source>
</evidence>